<comment type="caution">
    <text evidence="3">The sequence shown here is derived from an EMBL/GenBank/DDBJ whole genome shotgun (WGS) entry which is preliminary data.</text>
</comment>
<accession>A0ABX1QW45</accession>
<dbReference type="EMBL" id="JAAMPT010000208">
    <property type="protein sequence ID" value="NMH25903.1"/>
    <property type="molecule type" value="Genomic_DNA"/>
</dbReference>
<protein>
    <recommendedName>
        <fullName evidence="2">DUF5689 domain-containing protein</fullName>
    </recommendedName>
</protein>
<dbReference type="Gene3D" id="2.60.120.200">
    <property type="match status" value="1"/>
</dbReference>
<dbReference type="InterPro" id="IPR043744">
    <property type="entry name" value="DUF5689"/>
</dbReference>
<evidence type="ECO:0000313" key="3">
    <source>
        <dbReference type="EMBL" id="NMH25903.1"/>
    </source>
</evidence>
<keyword evidence="1" id="KW-0732">Signal</keyword>
<evidence type="ECO:0000313" key="4">
    <source>
        <dbReference type="Proteomes" id="UP000767947"/>
    </source>
</evidence>
<organism evidence="3 4">
    <name type="scientific">Flavobacterium solisilvae</name>
    <dbReference type="NCBI Taxonomy" id="1852019"/>
    <lineage>
        <taxon>Bacteria</taxon>
        <taxon>Pseudomonadati</taxon>
        <taxon>Bacteroidota</taxon>
        <taxon>Flavobacteriia</taxon>
        <taxon>Flavobacteriales</taxon>
        <taxon>Flavobacteriaceae</taxon>
        <taxon>Flavobacterium</taxon>
    </lineage>
</organism>
<gene>
    <name evidence="3" type="ORF">G6042_11565</name>
</gene>
<dbReference type="PROSITE" id="PS51257">
    <property type="entry name" value="PROKAR_LIPOPROTEIN"/>
    <property type="match status" value="1"/>
</dbReference>
<evidence type="ECO:0000259" key="2">
    <source>
        <dbReference type="Pfam" id="PF18942"/>
    </source>
</evidence>
<evidence type="ECO:0000256" key="1">
    <source>
        <dbReference type="SAM" id="SignalP"/>
    </source>
</evidence>
<dbReference type="RefSeq" id="WP_169524591.1">
    <property type="nucleotide sequence ID" value="NZ_JAAMPT010000208.1"/>
</dbReference>
<feature type="signal peptide" evidence="1">
    <location>
        <begin position="1"/>
        <end position="21"/>
    </location>
</feature>
<name>A0ABX1QW45_9FLAO</name>
<feature type="chain" id="PRO_5046403790" description="DUF5689 domain-containing protein" evidence="1">
    <location>
        <begin position="22"/>
        <end position="448"/>
    </location>
</feature>
<keyword evidence="4" id="KW-1185">Reference proteome</keyword>
<feature type="domain" description="DUF5689" evidence="2">
    <location>
        <begin position="44"/>
        <end position="273"/>
    </location>
</feature>
<dbReference type="Proteomes" id="UP000767947">
    <property type="component" value="Unassembled WGS sequence"/>
</dbReference>
<reference evidence="3 4" key="1">
    <citation type="submission" date="2020-02" db="EMBL/GenBank/DDBJ databases">
        <title>Flavobacterium sp. genome.</title>
        <authorList>
            <person name="Jung H.S."/>
            <person name="Baek J.H."/>
            <person name="Jeon C.O."/>
        </authorList>
    </citation>
    <scope>NUCLEOTIDE SEQUENCE [LARGE SCALE GENOMIC DNA]</scope>
    <source>
        <strain evidence="3 4">SE-s27</strain>
    </source>
</reference>
<sequence length="448" mass="48747">MKNLKLILSAVVLASFTSCVNDDTYGIPDLSKECVTVAKTKEVTDITNIATASATKYTLAEGVTEDYIEAYVTSSDEGGNFYKTISMMSLDGTKGFSMPVDNYNLFNEFEPGRKVTIKMDGNRYYMVKYNSTIIGSLFNGEVGRISGSEYKKVILRSCDNVDEDDILKELTINEAKNDQYLNMLIEFDAVQFTDPSLGKKYYDPSLNSIGGATNHEIVDKFGNKIIVRVSEYAKFAGRKISSGNGKVRGVLTKFCNSSGSCDYQFMIRTLGDVKLTNDRYVPITLFEEGFATTTFPNWTAYSVVGAQVWGTTNFGNPAPSAIMNGFSGGNQANEDWLISPSIDLSTNTSAILSFETSTRFGGPALQVYISTNYNGTGDPNTATWTQLTGFNLPVWSSGSYTAWSAGASGGIDISSYTGNSNVRVAFKYTSTTSAAAAWEVDNVKVIGE</sequence>
<dbReference type="NCBIfam" id="NF038128">
    <property type="entry name" value="choice_anch_J"/>
    <property type="match status" value="1"/>
</dbReference>
<dbReference type="Pfam" id="PF18942">
    <property type="entry name" value="DUF5689"/>
    <property type="match status" value="1"/>
</dbReference>
<proteinExistence type="predicted"/>